<keyword evidence="8" id="KW-1185">Reference proteome</keyword>
<dbReference type="SUPFAM" id="SSF51283">
    <property type="entry name" value="dUTPase-like"/>
    <property type="match status" value="1"/>
</dbReference>
<evidence type="ECO:0000256" key="2">
    <source>
        <dbReference type="ARBA" id="ARBA00006581"/>
    </source>
</evidence>
<evidence type="ECO:0000256" key="5">
    <source>
        <dbReference type="SAM" id="MobiDB-lite"/>
    </source>
</evidence>
<dbReference type="KEGG" id="ats:109742269"/>
<sequence length="262" mass="28434">MSSPSLPLSDPWRDPLPCTRSAGRTRAQPSSTTRPTRPIAATSPGCSPPRRGGAVTPRASLVAARTAMEEAVYEVVLRQAALVEDLQGRGAAREAEAGRRRWRDEQLEQKGNVELGIQFGEIHGYLPFRVRFIPFEMSCTDDGVFATHTFYPKDPCVKAVASSRLLKEGSWPSSRLGAVSSLDSTRRGPGLLTPRATRVIDADYHNELCAVLFNHSEADFTVKLGDCIAQMIVQVIATPEVTEVEGLNATARREGGFVSNGV</sequence>
<dbReference type="Pfam" id="PF00692">
    <property type="entry name" value="dUTPase"/>
    <property type="match status" value="1"/>
</dbReference>
<evidence type="ECO:0000313" key="8">
    <source>
        <dbReference type="Proteomes" id="UP000015105"/>
    </source>
</evidence>
<organism evidence="7 8">
    <name type="scientific">Aegilops tauschii subsp. strangulata</name>
    <name type="common">Goatgrass</name>
    <dbReference type="NCBI Taxonomy" id="200361"/>
    <lineage>
        <taxon>Eukaryota</taxon>
        <taxon>Viridiplantae</taxon>
        <taxon>Streptophyta</taxon>
        <taxon>Embryophyta</taxon>
        <taxon>Tracheophyta</taxon>
        <taxon>Spermatophyta</taxon>
        <taxon>Magnoliopsida</taxon>
        <taxon>Liliopsida</taxon>
        <taxon>Poales</taxon>
        <taxon>Poaceae</taxon>
        <taxon>BOP clade</taxon>
        <taxon>Pooideae</taxon>
        <taxon>Triticodae</taxon>
        <taxon>Triticeae</taxon>
        <taxon>Triticinae</taxon>
        <taxon>Aegilops</taxon>
    </lineage>
</organism>
<feature type="domain" description="dUTPase-like" evidence="6">
    <location>
        <begin position="198"/>
        <end position="259"/>
    </location>
</feature>
<evidence type="ECO:0000313" key="7">
    <source>
        <dbReference type="EnsemblPlants" id="AET2Gv20536500.16"/>
    </source>
</evidence>
<evidence type="ECO:0000259" key="6">
    <source>
        <dbReference type="Pfam" id="PF00692"/>
    </source>
</evidence>
<dbReference type="AlphaFoldDB" id="A0A453BJV0"/>
<dbReference type="GeneID" id="109742269"/>
<dbReference type="GO" id="GO:0046081">
    <property type="term" value="P:dUTP catabolic process"/>
    <property type="evidence" value="ECO:0007669"/>
    <property type="project" value="InterPro"/>
</dbReference>
<dbReference type="InterPro" id="IPR008181">
    <property type="entry name" value="dUTPase"/>
</dbReference>
<dbReference type="RefSeq" id="XP_020156947.1">
    <property type="nucleotide sequence ID" value="XM_020301358.4"/>
</dbReference>
<reference evidence="7" key="5">
    <citation type="journal article" date="2021" name="G3 (Bethesda)">
        <title>Aegilops tauschii genome assembly Aet v5.0 features greater sequence contiguity and improved annotation.</title>
        <authorList>
            <person name="Wang L."/>
            <person name="Zhu T."/>
            <person name="Rodriguez J.C."/>
            <person name="Deal K.R."/>
            <person name="Dubcovsky J."/>
            <person name="McGuire P.E."/>
            <person name="Lux T."/>
            <person name="Spannagl M."/>
            <person name="Mayer K.F.X."/>
            <person name="Baldrich P."/>
            <person name="Meyers B.C."/>
            <person name="Huo N."/>
            <person name="Gu Y.Q."/>
            <person name="Zhou H."/>
            <person name="Devos K.M."/>
            <person name="Bennetzen J.L."/>
            <person name="Unver T."/>
            <person name="Budak H."/>
            <person name="Gulick P.J."/>
            <person name="Galiba G."/>
            <person name="Kalapos B."/>
            <person name="Nelson D.R."/>
            <person name="Li P."/>
            <person name="You F.M."/>
            <person name="Luo M.C."/>
            <person name="Dvorak J."/>
        </authorList>
    </citation>
    <scope>NUCLEOTIDE SEQUENCE [LARGE SCALE GENOMIC DNA]</scope>
    <source>
        <strain evidence="7">cv. AL8/78</strain>
    </source>
</reference>
<reference evidence="7" key="3">
    <citation type="journal article" date="2017" name="Nature">
        <title>Genome sequence of the progenitor of the wheat D genome Aegilops tauschii.</title>
        <authorList>
            <person name="Luo M.C."/>
            <person name="Gu Y.Q."/>
            <person name="Puiu D."/>
            <person name="Wang H."/>
            <person name="Twardziok S.O."/>
            <person name="Deal K.R."/>
            <person name="Huo N."/>
            <person name="Zhu T."/>
            <person name="Wang L."/>
            <person name="Wang Y."/>
            <person name="McGuire P.E."/>
            <person name="Liu S."/>
            <person name="Long H."/>
            <person name="Ramasamy R.K."/>
            <person name="Rodriguez J.C."/>
            <person name="Van S.L."/>
            <person name="Yuan L."/>
            <person name="Wang Z."/>
            <person name="Xia Z."/>
            <person name="Xiao L."/>
            <person name="Anderson O.D."/>
            <person name="Ouyang S."/>
            <person name="Liang Y."/>
            <person name="Zimin A.V."/>
            <person name="Pertea G."/>
            <person name="Qi P."/>
            <person name="Bennetzen J.L."/>
            <person name="Dai X."/>
            <person name="Dawson M.W."/>
            <person name="Muller H.G."/>
            <person name="Kugler K."/>
            <person name="Rivarola-Duarte L."/>
            <person name="Spannagl M."/>
            <person name="Mayer K.F.X."/>
            <person name="Lu F.H."/>
            <person name="Bevan M.W."/>
            <person name="Leroy P."/>
            <person name="Li P."/>
            <person name="You F.M."/>
            <person name="Sun Q."/>
            <person name="Liu Z."/>
            <person name="Lyons E."/>
            <person name="Wicker T."/>
            <person name="Salzberg S.L."/>
            <person name="Devos K.M."/>
            <person name="Dvorak J."/>
        </authorList>
    </citation>
    <scope>NUCLEOTIDE SEQUENCE [LARGE SCALE GENOMIC DNA]</scope>
    <source>
        <strain evidence="7">cv. AL8/78</strain>
    </source>
</reference>
<dbReference type="GO" id="GO:0000287">
    <property type="term" value="F:magnesium ion binding"/>
    <property type="evidence" value="ECO:0007669"/>
    <property type="project" value="InterPro"/>
</dbReference>
<dbReference type="OrthoDB" id="1417760at2759"/>
<dbReference type="GO" id="GO:0004170">
    <property type="term" value="F:dUTP diphosphatase activity"/>
    <property type="evidence" value="ECO:0007669"/>
    <property type="project" value="UniProtKB-EC"/>
</dbReference>
<dbReference type="Gene3D" id="2.70.40.10">
    <property type="match status" value="1"/>
</dbReference>
<dbReference type="GO" id="GO:0006226">
    <property type="term" value="P:dUMP biosynthetic process"/>
    <property type="evidence" value="ECO:0007669"/>
    <property type="project" value="InterPro"/>
</dbReference>
<evidence type="ECO:0000256" key="1">
    <source>
        <dbReference type="ARBA" id="ARBA00005142"/>
    </source>
</evidence>
<evidence type="ECO:0000256" key="3">
    <source>
        <dbReference type="ARBA" id="ARBA00012379"/>
    </source>
</evidence>
<comment type="similarity">
    <text evidence="2">Belongs to the dUTPase family.</text>
</comment>
<comment type="pathway">
    <text evidence="1">Pyrimidine metabolism; dUMP biosynthesis; dUMP from dCTP (dUTP route): step 2/2.</text>
</comment>
<accession>A0A453BJV0</accession>
<dbReference type="EC" id="3.6.1.23" evidence="3"/>
<dbReference type="Proteomes" id="UP000015105">
    <property type="component" value="Chromosome 2D"/>
</dbReference>
<reference evidence="8" key="2">
    <citation type="journal article" date="2017" name="Nat. Plants">
        <title>The Aegilops tauschii genome reveals multiple impacts of transposons.</title>
        <authorList>
            <person name="Zhao G."/>
            <person name="Zou C."/>
            <person name="Li K."/>
            <person name="Wang K."/>
            <person name="Li T."/>
            <person name="Gao L."/>
            <person name="Zhang X."/>
            <person name="Wang H."/>
            <person name="Yang Z."/>
            <person name="Liu X."/>
            <person name="Jiang W."/>
            <person name="Mao L."/>
            <person name="Kong X."/>
            <person name="Jiao Y."/>
            <person name="Jia J."/>
        </authorList>
    </citation>
    <scope>NUCLEOTIDE SEQUENCE [LARGE SCALE GENOMIC DNA]</scope>
    <source>
        <strain evidence="8">cv. AL8/78</strain>
    </source>
</reference>
<protein>
    <recommendedName>
        <fullName evidence="3">dUTP diphosphatase</fullName>
        <ecNumber evidence="3">3.6.1.23</ecNumber>
    </recommendedName>
</protein>
<dbReference type="PANTHER" id="PTHR11241:SF0">
    <property type="entry name" value="DEOXYURIDINE 5'-TRIPHOSPHATE NUCLEOTIDOHYDROLASE"/>
    <property type="match status" value="1"/>
</dbReference>
<evidence type="ECO:0000256" key="4">
    <source>
        <dbReference type="ARBA" id="ARBA00023080"/>
    </source>
</evidence>
<name>A0A453BJV0_AEGTS</name>
<dbReference type="EnsemblPlants" id="AET2Gv20536500.16">
    <property type="protein sequence ID" value="AET2Gv20536500.16"/>
    <property type="gene ID" value="AET2Gv20536500"/>
</dbReference>
<reference evidence="7" key="4">
    <citation type="submission" date="2019-03" db="UniProtKB">
        <authorList>
            <consortium name="EnsemblPlants"/>
        </authorList>
    </citation>
    <scope>IDENTIFICATION</scope>
</reference>
<dbReference type="PANTHER" id="PTHR11241">
    <property type="entry name" value="DEOXYURIDINE 5'-TRIPHOSPHATE NUCLEOTIDOHYDROLASE"/>
    <property type="match status" value="1"/>
</dbReference>
<dbReference type="InterPro" id="IPR036157">
    <property type="entry name" value="dUTPase-like_sf"/>
</dbReference>
<dbReference type="InterPro" id="IPR029054">
    <property type="entry name" value="dUTPase-like"/>
</dbReference>
<keyword evidence="4" id="KW-0546">Nucleotide metabolism</keyword>
<dbReference type="STRING" id="200361.A0A453BJV0"/>
<reference evidence="8" key="1">
    <citation type="journal article" date="2014" name="Science">
        <title>Ancient hybridizations among the ancestral genomes of bread wheat.</title>
        <authorList>
            <consortium name="International Wheat Genome Sequencing Consortium,"/>
            <person name="Marcussen T."/>
            <person name="Sandve S.R."/>
            <person name="Heier L."/>
            <person name="Spannagl M."/>
            <person name="Pfeifer M."/>
            <person name="Jakobsen K.S."/>
            <person name="Wulff B.B."/>
            <person name="Steuernagel B."/>
            <person name="Mayer K.F."/>
            <person name="Olsen O.A."/>
        </authorList>
    </citation>
    <scope>NUCLEOTIDE SEQUENCE [LARGE SCALE GENOMIC DNA]</scope>
    <source>
        <strain evidence="8">cv. AL8/78</strain>
    </source>
</reference>
<proteinExistence type="inferred from homology"/>
<feature type="region of interest" description="Disordered" evidence="5">
    <location>
        <begin position="1"/>
        <end position="55"/>
    </location>
</feature>
<dbReference type="Gramene" id="AET2Gv20536500.16">
    <property type="protein sequence ID" value="AET2Gv20536500.16"/>
    <property type="gene ID" value="AET2Gv20536500"/>
</dbReference>